<dbReference type="GO" id="GO:0000965">
    <property type="term" value="P:mitochondrial RNA 3'-end processing"/>
    <property type="evidence" value="ECO:0007669"/>
    <property type="project" value="TreeGrafter"/>
</dbReference>
<sequence length="115" mass="12470">MKSVKSNQKQKQQQNNDDVSPFHFSKLLDPEASWDKDQLGDVLSYDGLHSPDALAVTAAGIVVDLSEVPSTKTVAGVRIGLVGDRFIVNPTTKQMEESELDLMLAGTDNALSLEL</sequence>
<dbReference type="GO" id="GO:0005829">
    <property type="term" value="C:cytosol"/>
    <property type="evidence" value="ECO:0007669"/>
    <property type="project" value="TreeGrafter"/>
</dbReference>
<dbReference type="InterPro" id="IPR012162">
    <property type="entry name" value="PNPase"/>
</dbReference>
<evidence type="ECO:0000256" key="1">
    <source>
        <dbReference type="SAM" id="MobiDB-lite"/>
    </source>
</evidence>
<dbReference type="SUPFAM" id="SSF55666">
    <property type="entry name" value="Ribonuclease PH domain 2-like"/>
    <property type="match status" value="1"/>
</dbReference>
<protein>
    <submittedName>
        <fullName evidence="3">Polyribonucleotide nucleotidyltransferase 1 protein</fullName>
    </submittedName>
</protein>
<dbReference type="GO" id="GO:0003723">
    <property type="term" value="F:RNA binding"/>
    <property type="evidence" value="ECO:0007669"/>
    <property type="project" value="InterPro"/>
</dbReference>
<reference evidence="3 4" key="1">
    <citation type="submission" date="2020-06" db="EMBL/GenBank/DDBJ databases">
        <title>Transcriptomic and genomic resources for Thalictrum thalictroides and T. hernandezii: Facilitating candidate gene discovery in an emerging model plant lineage.</title>
        <authorList>
            <person name="Arias T."/>
            <person name="Riano-Pachon D.M."/>
            <person name="Di Stilio V.S."/>
        </authorList>
    </citation>
    <scope>NUCLEOTIDE SEQUENCE [LARGE SCALE GENOMIC DNA]</scope>
    <source>
        <strain evidence="4">cv. WT478/WT964</strain>
        <tissue evidence="3">Leaves</tissue>
    </source>
</reference>
<dbReference type="GO" id="GO:0009570">
    <property type="term" value="C:chloroplast stroma"/>
    <property type="evidence" value="ECO:0007669"/>
    <property type="project" value="TreeGrafter"/>
</dbReference>
<dbReference type="PANTHER" id="PTHR11252">
    <property type="entry name" value="POLYRIBONUCLEOTIDE NUCLEOTIDYLTRANSFERASE"/>
    <property type="match status" value="1"/>
</dbReference>
<dbReference type="EMBL" id="JABWDY010009418">
    <property type="protein sequence ID" value="KAF5201452.1"/>
    <property type="molecule type" value="Genomic_DNA"/>
</dbReference>
<organism evidence="3 4">
    <name type="scientific">Thalictrum thalictroides</name>
    <name type="common">Rue-anemone</name>
    <name type="synonym">Anemone thalictroides</name>
    <dbReference type="NCBI Taxonomy" id="46969"/>
    <lineage>
        <taxon>Eukaryota</taxon>
        <taxon>Viridiplantae</taxon>
        <taxon>Streptophyta</taxon>
        <taxon>Embryophyta</taxon>
        <taxon>Tracheophyta</taxon>
        <taxon>Spermatophyta</taxon>
        <taxon>Magnoliopsida</taxon>
        <taxon>Ranunculales</taxon>
        <taxon>Ranunculaceae</taxon>
        <taxon>Thalictroideae</taxon>
        <taxon>Thalictrum</taxon>
    </lineage>
</organism>
<dbReference type="GO" id="GO:0000958">
    <property type="term" value="P:mitochondrial mRNA catabolic process"/>
    <property type="evidence" value="ECO:0007669"/>
    <property type="project" value="TreeGrafter"/>
</dbReference>
<feature type="compositionally biased region" description="Low complexity" evidence="1">
    <location>
        <begin position="1"/>
        <end position="19"/>
    </location>
</feature>
<dbReference type="InterPro" id="IPR015847">
    <property type="entry name" value="ExoRNase_PH_dom2"/>
</dbReference>
<dbReference type="PANTHER" id="PTHR11252:SF0">
    <property type="entry name" value="POLYRIBONUCLEOTIDE NUCLEOTIDYLTRANSFERASE 1, MITOCHONDRIAL"/>
    <property type="match status" value="1"/>
</dbReference>
<evidence type="ECO:0000313" key="3">
    <source>
        <dbReference type="EMBL" id="KAF5201452.1"/>
    </source>
</evidence>
<keyword evidence="3" id="KW-0808">Transferase</keyword>
<dbReference type="GO" id="GO:0004654">
    <property type="term" value="F:polyribonucleotide nucleotidyltransferase activity"/>
    <property type="evidence" value="ECO:0007669"/>
    <property type="project" value="InterPro"/>
</dbReference>
<dbReference type="Gene3D" id="3.30.230.70">
    <property type="entry name" value="GHMP Kinase, N-terminal domain"/>
    <property type="match status" value="1"/>
</dbReference>
<comment type="caution">
    <text evidence="3">The sequence shown here is derived from an EMBL/GenBank/DDBJ whole genome shotgun (WGS) entry which is preliminary data.</text>
</comment>
<dbReference type="AlphaFoldDB" id="A0A7J6WZB2"/>
<feature type="region of interest" description="Disordered" evidence="1">
    <location>
        <begin position="1"/>
        <end position="24"/>
    </location>
</feature>
<gene>
    <name evidence="3" type="ORF">FRX31_008961</name>
</gene>
<proteinExistence type="predicted"/>
<dbReference type="Proteomes" id="UP000554482">
    <property type="component" value="Unassembled WGS sequence"/>
</dbReference>
<dbReference type="Pfam" id="PF03725">
    <property type="entry name" value="RNase_PH_C"/>
    <property type="match status" value="1"/>
</dbReference>
<dbReference type="GO" id="GO:0005739">
    <property type="term" value="C:mitochondrion"/>
    <property type="evidence" value="ECO:0007669"/>
    <property type="project" value="TreeGrafter"/>
</dbReference>
<feature type="domain" description="Exoribonuclease phosphorolytic" evidence="2">
    <location>
        <begin position="73"/>
        <end position="112"/>
    </location>
</feature>
<dbReference type="GO" id="GO:0000175">
    <property type="term" value="F:3'-5'-RNA exonuclease activity"/>
    <property type="evidence" value="ECO:0007669"/>
    <property type="project" value="TreeGrafter"/>
</dbReference>
<accession>A0A7J6WZB2</accession>
<evidence type="ECO:0000259" key="2">
    <source>
        <dbReference type="Pfam" id="PF03725"/>
    </source>
</evidence>
<keyword evidence="4" id="KW-1185">Reference proteome</keyword>
<dbReference type="InterPro" id="IPR027408">
    <property type="entry name" value="PNPase/RNase_PH_dom_sf"/>
</dbReference>
<dbReference type="InterPro" id="IPR036345">
    <property type="entry name" value="ExoRNase_PH_dom2_sf"/>
</dbReference>
<name>A0A7J6WZB2_THATH</name>
<dbReference type="OrthoDB" id="437922at2759"/>
<evidence type="ECO:0000313" key="4">
    <source>
        <dbReference type="Proteomes" id="UP000554482"/>
    </source>
</evidence>